<evidence type="ECO:0000313" key="5">
    <source>
        <dbReference type="Proteomes" id="UP000249645"/>
    </source>
</evidence>
<accession>A0A2W5GDS5</accession>
<keyword evidence="1 2" id="KW-0732">Signal</keyword>
<dbReference type="Gene3D" id="3.40.50.1820">
    <property type="entry name" value="alpha/beta hydrolase"/>
    <property type="match status" value="1"/>
</dbReference>
<evidence type="ECO:0000256" key="2">
    <source>
        <dbReference type="SAM" id="SignalP"/>
    </source>
</evidence>
<dbReference type="Proteomes" id="UP000249645">
    <property type="component" value="Unassembled WGS sequence"/>
</dbReference>
<dbReference type="PANTHER" id="PTHR43037:SF1">
    <property type="entry name" value="BLL1128 PROTEIN"/>
    <property type="match status" value="1"/>
</dbReference>
<dbReference type="GO" id="GO:0016787">
    <property type="term" value="F:hydrolase activity"/>
    <property type="evidence" value="ECO:0007669"/>
    <property type="project" value="InterPro"/>
</dbReference>
<dbReference type="InterPro" id="IPR050955">
    <property type="entry name" value="Plant_Biomass_Hydrol_Est"/>
</dbReference>
<feature type="chain" id="PRO_5016168954" evidence="2">
    <location>
        <begin position="23"/>
        <end position="261"/>
    </location>
</feature>
<protein>
    <submittedName>
        <fullName evidence="4">Phospholipase</fullName>
    </submittedName>
</protein>
<reference evidence="4 5" key="1">
    <citation type="submission" date="2017-11" db="EMBL/GenBank/DDBJ databases">
        <title>Infants hospitalized years apart are colonized by the same room-sourced microbial strains.</title>
        <authorList>
            <person name="Brooks B."/>
            <person name="Olm M.R."/>
            <person name="Firek B.A."/>
            <person name="Baker R."/>
            <person name="Thomas B.C."/>
            <person name="Morowitz M.J."/>
            <person name="Banfield J.F."/>
        </authorList>
    </citation>
    <scope>NUCLEOTIDE SEQUENCE [LARGE SCALE GENOMIC DNA]</scope>
    <source>
        <strain evidence="4">S2_009_000_R2_76</strain>
    </source>
</reference>
<proteinExistence type="predicted"/>
<dbReference type="AlphaFoldDB" id="A0A2W5GDS5"/>
<sequence length="261" mass="29715">MKKSLVTIISAFICLHALSQNAIDQFQSDSIIEGSDTLRYRILYPKGFDPSKQYPLFFFLHGSGERGKDNTSQLKYVMPFMESIESQHPSVIIAPQCPDSSFWAKIKSTPGNYFGSKREIIFYPESTPTPAMRLLVSLTKKWQSEKFIDKNMVYIGGLSMGGMGTYELLIRKPIPFAAAFVICGGTNVITLKQKLGKTPIWIFHGANDPIVPVEYGRQVSSMLQREKKEVKYTEYPGVGHDSWLNAFQEKELIPWLYQHKR</sequence>
<dbReference type="InterPro" id="IPR003140">
    <property type="entry name" value="PLipase/COase/thioEstase"/>
</dbReference>
<dbReference type="InterPro" id="IPR029058">
    <property type="entry name" value="AB_hydrolase_fold"/>
</dbReference>
<feature type="signal peptide" evidence="2">
    <location>
        <begin position="1"/>
        <end position="22"/>
    </location>
</feature>
<dbReference type="SUPFAM" id="SSF53474">
    <property type="entry name" value="alpha/beta-Hydrolases"/>
    <property type="match status" value="1"/>
</dbReference>
<dbReference type="Pfam" id="PF02230">
    <property type="entry name" value="Abhydrolase_2"/>
    <property type="match status" value="1"/>
</dbReference>
<organism evidence="4 5">
    <name type="scientific">Pseudopedobacter saltans</name>
    <dbReference type="NCBI Taxonomy" id="151895"/>
    <lineage>
        <taxon>Bacteria</taxon>
        <taxon>Pseudomonadati</taxon>
        <taxon>Bacteroidota</taxon>
        <taxon>Sphingobacteriia</taxon>
        <taxon>Sphingobacteriales</taxon>
        <taxon>Sphingobacteriaceae</taxon>
        <taxon>Pseudopedobacter</taxon>
    </lineage>
</organism>
<name>A0A2W5GDS5_9SPHI</name>
<dbReference type="EMBL" id="QFOI01000354">
    <property type="protein sequence ID" value="PZP43766.1"/>
    <property type="molecule type" value="Genomic_DNA"/>
</dbReference>
<comment type="caution">
    <text evidence="4">The sequence shown here is derived from an EMBL/GenBank/DDBJ whole genome shotgun (WGS) entry which is preliminary data.</text>
</comment>
<feature type="domain" description="Phospholipase/carboxylesterase/thioesterase" evidence="3">
    <location>
        <begin position="56"/>
        <end position="248"/>
    </location>
</feature>
<dbReference type="PANTHER" id="PTHR43037">
    <property type="entry name" value="UNNAMED PRODUCT-RELATED"/>
    <property type="match status" value="1"/>
</dbReference>
<gene>
    <name evidence="4" type="ORF">DI598_15375</name>
</gene>
<evidence type="ECO:0000259" key="3">
    <source>
        <dbReference type="Pfam" id="PF02230"/>
    </source>
</evidence>
<evidence type="ECO:0000256" key="1">
    <source>
        <dbReference type="ARBA" id="ARBA00022729"/>
    </source>
</evidence>
<evidence type="ECO:0000313" key="4">
    <source>
        <dbReference type="EMBL" id="PZP43766.1"/>
    </source>
</evidence>